<name>A0ABY5NP67_9FLAO</name>
<evidence type="ECO:0000313" key="2">
    <source>
        <dbReference type="Proteomes" id="UP001317001"/>
    </source>
</evidence>
<gene>
    <name evidence="1" type="ORF">NPX36_07945</name>
</gene>
<accession>A0ABY5NP67</accession>
<organism evidence="1 2">
    <name type="scientific">Paenimyroides aestuarii</name>
    <dbReference type="NCBI Taxonomy" id="2968490"/>
    <lineage>
        <taxon>Bacteria</taxon>
        <taxon>Pseudomonadati</taxon>
        <taxon>Bacteroidota</taxon>
        <taxon>Flavobacteriia</taxon>
        <taxon>Flavobacteriales</taxon>
        <taxon>Flavobacteriaceae</taxon>
        <taxon>Paenimyroides</taxon>
    </lineage>
</organism>
<protein>
    <submittedName>
        <fullName evidence="1">Uncharacterized protein</fullName>
    </submittedName>
</protein>
<dbReference type="PROSITE" id="PS51257">
    <property type="entry name" value="PROKAR_LIPOPROTEIN"/>
    <property type="match status" value="1"/>
</dbReference>
<dbReference type="RefSeq" id="WP_257498206.1">
    <property type="nucleotide sequence ID" value="NZ_CP102382.1"/>
</dbReference>
<dbReference type="EMBL" id="CP102382">
    <property type="protein sequence ID" value="UUV20299.1"/>
    <property type="molecule type" value="Genomic_DNA"/>
</dbReference>
<evidence type="ECO:0000313" key="1">
    <source>
        <dbReference type="EMBL" id="UUV20299.1"/>
    </source>
</evidence>
<reference evidence="1 2" key="1">
    <citation type="submission" date="2022-08" db="EMBL/GenBank/DDBJ databases">
        <title>Myroides zhujiangensis sp. nov., a novel bacterium isolated from sediment in the Pearl River Estuary.</title>
        <authorList>
            <person name="Cui L."/>
        </authorList>
    </citation>
    <scope>NUCLEOTIDE SEQUENCE [LARGE SCALE GENOMIC DNA]</scope>
    <source>
        <strain evidence="1 2">SCSIO 72103</strain>
    </source>
</reference>
<dbReference type="Proteomes" id="UP001317001">
    <property type="component" value="Chromosome"/>
</dbReference>
<keyword evidence="2" id="KW-1185">Reference proteome</keyword>
<sequence length="256" mass="30352">MKNFLKIGFFSCVLLVSCGQSKIENPVANPFNSEKSEEQATDSFNPEKYYTTKESVLLASFEGDTVNVLKDDFNDVVRNHPEFFVEFPNDPETTYSKNSDEQFTSEAGQDNYYIYYAYFLRQLYKDENFEEQRNRLMYIYCRLNKMSSLLEGGGTGFAHLYARIHGYTEYSIYLYYLTKNDFSVKYDITKQKDLFKQTLQQVVIDRLDNEYFDDEKRKSDLKEEIFELIDKIYSDITDSFYLAQAQQFYYSNCATW</sequence>
<proteinExistence type="predicted"/>